<dbReference type="OMA" id="YYYQERM"/>
<dbReference type="KEGG" id="ecu:ECU03_1550"/>
<dbReference type="Pfam" id="PF00170">
    <property type="entry name" value="bZIP_1"/>
    <property type="match status" value="1"/>
</dbReference>
<dbReference type="Gene3D" id="1.20.5.170">
    <property type="match status" value="1"/>
</dbReference>
<feature type="domain" description="BZIP" evidence="1">
    <location>
        <begin position="91"/>
        <end position="105"/>
    </location>
</feature>
<dbReference type="AlphaFoldDB" id="Q8SVZ3"/>
<gene>
    <name evidence="2" type="ordered locus">ECU03_1550</name>
</gene>
<dbReference type="HOGENOM" id="CLU_1245345_0_0_1"/>
<sequence>MENRKENFNYANERIQNAYAEYINRTMHGRYPPNIHPCYFADPNLLMNKTQIHPGNYRYFSKEECQPFHQTGIYGYSPEQVDQERIKSIWKKERNRIAAKKSREKRMTRLKELEGKEHAMICEISELKEAIYDYDSILEILLRHVQGHLNRKEEMDKSFVLLLDHLSRLKKPGTLRPIYLRDVGHLLSKRLSVTNEEIDRIAEAIHNSLGKLLEKD</sequence>
<dbReference type="EMBL" id="AL590443">
    <property type="protein sequence ID" value="CAD26298.1"/>
    <property type="molecule type" value="Genomic_DNA"/>
</dbReference>
<protein>
    <submittedName>
        <fullName evidence="2">Leucine zipper domain</fullName>
    </submittedName>
</protein>
<organism evidence="2 3">
    <name type="scientific">Encephalitozoon cuniculi (strain GB-M1)</name>
    <name type="common">Microsporidian parasite</name>
    <dbReference type="NCBI Taxonomy" id="284813"/>
    <lineage>
        <taxon>Eukaryota</taxon>
        <taxon>Fungi</taxon>
        <taxon>Fungi incertae sedis</taxon>
        <taxon>Microsporidia</taxon>
        <taxon>Unikaryonidae</taxon>
        <taxon>Encephalitozoon</taxon>
    </lineage>
</organism>
<evidence type="ECO:0000313" key="3">
    <source>
        <dbReference type="Proteomes" id="UP000000819"/>
    </source>
</evidence>
<dbReference type="RefSeq" id="NP_597663.1">
    <property type="nucleotide sequence ID" value="NM_001041027.1"/>
</dbReference>
<dbReference type="PROSITE" id="PS00036">
    <property type="entry name" value="BZIP_BASIC"/>
    <property type="match status" value="1"/>
</dbReference>
<evidence type="ECO:0000259" key="1">
    <source>
        <dbReference type="PROSITE" id="PS00036"/>
    </source>
</evidence>
<evidence type="ECO:0000313" key="2">
    <source>
        <dbReference type="EMBL" id="CAD26298.1"/>
    </source>
</evidence>
<reference evidence="2 3" key="1">
    <citation type="journal article" date="2001" name="Nature">
        <title>Genome sequence and gene compaction of the eukaryote parasite Encephalitozoon cuniculi.</title>
        <authorList>
            <person name="Katinka M.D."/>
            <person name="Duprat S."/>
            <person name="Cornillot E."/>
            <person name="Metenier G."/>
            <person name="Thomarat F."/>
            <person name="Prensier G."/>
            <person name="Barbe V."/>
            <person name="Peyretaillade E."/>
            <person name="Brottier P."/>
            <person name="Wincker P."/>
            <person name="Delbac F."/>
            <person name="El Alaoui H."/>
            <person name="Peyret P."/>
            <person name="Saurin W."/>
            <person name="Gouy M."/>
            <person name="Weissenbach J."/>
            <person name="Vivares C.P."/>
        </authorList>
    </citation>
    <scope>NUCLEOTIDE SEQUENCE [LARGE SCALE GENOMIC DNA]</scope>
    <source>
        <strain evidence="2 3">GB-M1</strain>
    </source>
</reference>
<reference evidence="2 3" key="2">
    <citation type="journal article" date="2009" name="BMC Genomics">
        <title>Identification of transcriptional signals in Encephalitozoon cuniculi widespread among Microsporidia phylum: support for accurate structural genome annotation.</title>
        <authorList>
            <person name="Peyretaillade E."/>
            <person name="Goncalves O."/>
            <person name="Terrat S."/>
            <person name="Dugat-Bony E."/>
            <person name="Wincker P."/>
            <person name="Cornman R.S."/>
            <person name="Evans J.D."/>
            <person name="Delbac F."/>
            <person name="Peyret P."/>
        </authorList>
    </citation>
    <scope>NUCLEOTIDE SEQUENCE [LARGE SCALE GENOMIC DNA]</scope>
    <source>
        <strain evidence="2 3">GB-M1</strain>
    </source>
</reference>
<dbReference type="InterPro" id="IPR004827">
    <property type="entry name" value="bZIP"/>
</dbReference>
<dbReference type="InParanoid" id="Q8SVZ3"/>
<dbReference type="OrthoDB" id="2187714at2759"/>
<name>Q8SVZ3_ENCCU</name>
<dbReference type="Proteomes" id="UP000000819">
    <property type="component" value="Chromosome III"/>
</dbReference>
<dbReference type="CDD" id="cd14686">
    <property type="entry name" value="bZIP"/>
    <property type="match status" value="1"/>
</dbReference>
<accession>Q8SVZ3</accession>
<dbReference type="SMART" id="SM00338">
    <property type="entry name" value="BRLZ"/>
    <property type="match status" value="1"/>
</dbReference>
<keyword evidence="3" id="KW-1185">Reference proteome</keyword>
<dbReference type="GeneID" id="858825"/>
<dbReference type="SUPFAM" id="SSF57959">
    <property type="entry name" value="Leucine zipper domain"/>
    <property type="match status" value="1"/>
</dbReference>
<dbReference type="InterPro" id="IPR046347">
    <property type="entry name" value="bZIP_sf"/>
</dbReference>
<dbReference type="STRING" id="284813.Q8SVZ3"/>
<proteinExistence type="predicted"/>
<dbReference type="GO" id="GO:0003700">
    <property type="term" value="F:DNA-binding transcription factor activity"/>
    <property type="evidence" value="ECO:0007669"/>
    <property type="project" value="InterPro"/>
</dbReference>
<dbReference type="VEuPathDB" id="MicrosporidiaDB:ECU03_1550"/>